<dbReference type="PROSITE" id="PS51740">
    <property type="entry name" value="SPOVT_ABRB"/>
    <property type="match status" value="1"/>
</dbReference>
<dbReference type="Proteomes" id="UP001164965">
    <property type="component" value="Chromosome"/>
</dbReference>
<dbReference type="NCBIfam" id="TIGR01439">
    <property type="entry name" value="lp_hng_hel_AbrB"/>
    <property type="match status" value="1"/>
</dbReference>
<dbReference type="Pfam" id="PF04014">
    <property type="entry name" value="MazE_antitoxin"/>
    <property type="match status" value="1"/>
</dbReference>
<proteinExistence type="predicted"/>
<dbReference type="EMBL" id="CP110615">
    <property type="protein sequence ID" value="UZJ24942.1"/>
    <property type="molecule type" value="Genomic_DNA"/>
</dbReference>
<dbReference type="Gene3D" id="2.10.260.10">
    <property type="match status" value="1"/>
</dbReference>
<dbReference type="GO" id="GO:0003677">
    <property type="term" value="F:DNA binding"/>
    <property type="evidence" value="ECO:0007669"/>
    <property type="project" value="UniProtKB-KW"/>
</dbReference>
<protein>
    <submittedName>
        <fullName evidence="3">AbrB/MazE/SpoVT family DNA-binding domain-containing protein</fullName>
    </submittedName>
</protein>
<evidence type="ECO:0000313" key="3">
    <source>
        <dbReference type="EMBL" id="UZJ24942.1"/>
    </source>
</evidence>
<evidence type="ECO:0000256" key="1">
    <source>
        <dbReference type="PROSITE-ProRule" id="PRU01076"/>
    </source>
</evidence>
<gene>
    <name evidence="3" type="ORF">RHODO2019_17910</name>
</gene>
<reference evidence="3" key="1">
    <citation type="submission" date="2022-10" db="EMBL/GenBank/DDBJ databases">
        <title>Rhodococcus sp.75.</title>
        <authorList>
            <person name="Sun M."/>
        </authorList>
    </citation>
    <scope>NUCLEOTIDE SEQUENCE</scope>
    <source>
        <strain evidence="3">75</strain>
    </source>
</reference>
<sequence>MHTTIDAAGRIVIPKALRDAVGLTGGSSVDVSVYGGGLQVTPTARTATLRRVDGHLVVEAAVEFTDDVLFGLIDDGRR</sequence>
<dbReference type="RefSeq" id="WP_265383048.1">
    <property type="nucleotide sequence ID" value="NZ_CP110615.1"/>
</dbReference>
<dbReference type="InterPro" id="IPR037914">
    <property type="entry name" value="SpoVT-AbrB_sf"/>
</dbReference>
<keyword evidence="1 3" id="KW-0238">DNA-binding</keyword>
<organism evidence="3 4">
    <name type="scientific">Rhodococcus antarcticus</name>
    <dbReference type="NCBI Taxonomy" id="2987751"/>
    <lineage>
        <taxon>Bacteria</taxon>
        <taxon>Bacillati</taxon>
        <taxon>Actinomycetota</taxon>
        <taxon>Actinomycetes</taxon>
        <taxon>Mycobacteriales</taxon>
        <taxon>Nocardiaceae</taxon>
        <taxon>Rhodococcus</taxon>
    </lineage>
</organism>
<dbReference type="SMART" id="SM00966">
    <property type="entry name" value="SpoVT_AbrB"/>
    <property type="match status" value="1"/>
</dbReference>
<evidence type="ECO:0000313" key="4">
    <source>
        <dbReference type="Proteomes" id="UP001164965"/>
    </source>
</evidence>
<dbReference type="InterPro" id="IPR007159">
    <property type="entry name" value="SpoVT-AbrB_dom"/>
</dbReference>
<evidence type="ECO:0000259" key="2">
    <source>
        <dbReference type="PROSITE" id="PS51740"/>
    </source>
</evidence>
<dbReference type="SUPFAM" id="SSF89447">
    <property type="entry name" value="AbrB/MazE/MraZ-like"/>
    <property type="match status" value="1"/>
</dbReference>
<keyword evidence="4" id="KW-1185">Reference proteome</keyword>
<accession>A0ABY6NZU5</accession>
<feature type="domain" description="SpoVT-AbrB" evidence="2">
    <location>
        <begin position="1"/>
        <end position="45"/>
    </location>
</feature>
<name>A0ABY6NZU5_9NOCA</name>